<dbReference type="RefSeq" id="WP_212191940.1">
    <property type="nucleotide sequence ID" value="NZ_JAGTAR010000024.1"/>
</dbReference>
<evidence type="ECO:0000313" key="8">
    <source>
        <dbReference type="Proteomes" id="UP000679220"/>
    </source>
</evidence>
<dbReference type="EMBL" id="JAGTAR010000024">
    <property type="protein sequence ID" value="MBR8536914.1"/>
    <property type="molecule type" value="Genomic_DNA"/>
</dbReference>
<evidence type="ECO:0000313" key="7">
    <source>
        <dbReference type="EMBL" id="MBR8536914.1"/>
    </source>
</evidence>
<sequence>MKVRLTLASMVIILLSACNTQPKDTITISGKVKFPDNKFKMYISQYRDGEKVVTDSFQVAEDGSYSYSMNTSQPGEYNLDCQKWQSVRFWAEDEDLNIDFRGQDTAKIKIKNPPYVYINGGPKNEVMNHLNFVNYRSYQLIIGLSQTVYKATKDVPEKYGEIAGQLYGVASDDDRARFRFLAQQYADRNSVLAVISRLRDKTDKDIIDQTLATLEKTNPTYPPLFKYIKDKEEARAAAEKVKLGKVAPHFSYPTPEGVMVSPEDFKGKIVVIDFWASWCGPCRNEIPHLKEVYEEYHPKGVEVLSVSIDKKEADWHKALAEENMEWAQVLAPNAGKQTMKDYQFSGIPFIIILDKEGKIVAKQLRGKKIDEKLDELLSK</sequence>
<comment type="subcellular location">
    <subcellularLocation>
        <location evidence="1">Cell envelope</location>
    </subcellularLocation>
</comment>
<reference evidence="7" key="2">
    <citation type="submission" date="2021-04" db="EMBL/GenBank/DDBJ databases">
        <authorList>
            <person name="Zhang T."/>
            <person name="Zhang Y."/>
            <person name="Lu D."/>
            <person name="Zuo D."/>
            <person name="Du Z."/>
        </authorList>
    </citation>
    <scope>NUCLEOTIDE SEQUENCE</scope>
    <source>
        <strain evidence="7">JR1</strain>
    </source>
</reference>
<dbReference type="PANTHER" id="PTHR42852">
    <property type="entry name" value="THIOL:DISULFIDE INTERCHANGE PROTEIN DSBE"/>
    <property type="match status" value="1"/>
</dbReference>
<protein>
    <submittedName>
        <fullName evidence="7">AhpC/TSA family protein</fullName>
    </submittedName>
</protein>
<dbReference type="GO" id="GO:0017004">
    <property type="term" value="P:cytochrome complex assembly"/>
    <property type="evidence" value="ECO:0007669"/>
    <property type="project" value="UniProtKB-KW"/>
</dbReference>
<dbReference type="GO" id="GO:0030313">
    <property type="term" value="C:cell envelope"/>
    <property type="evidence" value="ECO:0007669"/>
    <property type="project" value="UniProtKB-SubCell"/>
</dbReference>
<feature type="domain" description="Thioredoxin" evidence="6">
    <location>
        <begin position="241"/>
        <end position="379"/>
    </location>
</feature>
<dbReference type="PROSITE" id="PS51257">
    <property type="entry name" value="PROKAR_LIPOPROTEIN"/>
    <property type="match status" value="1"/>
</dbReference>
<dbReference type="InterPro" id="IPR013766">
    <property type="entry name" value="Thioredoxin_domain"/>
</dbReference>
<dbReference type="SUPFAM" id="SSF52833">
    <property type="entry name" value="Thioredoxin-like"/>
    <property type="match status" value="1"/>
</dbReference>
<accession>A0A941F772</accession>
<dbReference type="PANTHER" id="PTHR42852:SF6">
    <property type="entry name" value="THIOL:DISULFIDE INTERCHANGE PROTEIN DSBE"/>
    <property type="match status" value="1"/>
</dbReference>
<dbReference type="GO" id="GO:0016209">
    <property type="term" value="F:antioxidant activity"/>
    <property type="evidence" value="ECO:0007669"/>
    <property type="project" value="InterPro"/>
</dbReference>
<keyword evidence="5" id="KW-0732">Signal</keyword>
<dbReference type="Pfam" id="PF00578">
    <property type="entry name" value="AhpC-TSA"/>
    <property type="match status" value="1"/>
</dbReference>
<dbReference type="Gene3D" id="3.40.30.10">
    <property type="entry name" value="Glutaredoxin"/>
    <property type="match status" value="1"/>
</dbReference>
<dbReference type="CDD" id="cd02966">
    <property type="entry name" value="TlpA_like_family"/>
    <property type="match status" value="1"/>
</dbReference>
<gene>
    <name evidence="7" type="ORF">KDU71_15180</name>
</gene>
<organism evidence="7 8">
    <name type="scientific">Carboxylicivirga sediminis</name>
    <dbReference type="NCBI Taxonomy" id="2006564"/>
    <lineage>
        <taxon>Bacteria</taxon>
        <taxon>Pseudomonadati</taxon>
        <taxon>Bacteroidota</taxon>
        <taxon>Bacteroidia</taxon>
        <taxon>Marinilabiliales</taxon>
        <taxon>Marinilabiliaceae</taxon>
        <taxon>Carboxylicivirga</taxon>
    </lineage>
</organism>
<feature type="signal peptide" evidence="5">
    <location>
        <begin position="1"/>
        <end position="20"/>
    </location>
</feature>
<dbReference type="InterPro" id="IPR025380">
    <property type="entry name" value="DUF4369"/>
</dbReference>
<keyword evidence="2" id="KW-0201">Cytochrome c-type biogenesis</keyword>
<keyword evidence="8" id="KW-1185">Reference proteome</keyword>
<dbReference type="InterPro" id="IPR036249">
    <property type="entry name" value="Thioredoxin-like_sf"/>
</dbReference>
<evidence type="ECO:0000256" key="2">
    <source>
        <dbReference type="ARBA" id="ARBA00022748"/>
    </source>
</evidence>
<keyword evidence="3" id="KW-1015">Disulfide bond</keyword>
<evidence type="ECO:0000256" key="5">
    <source>
        <dbReference type="SAM" id="SignalP"/>
    </source>
</evidence>
<dbReference type="InterPro" id="IPR050553">
    <property type="entry name" value="Thioredoxin_ResA/DsbE_sf"/>
</dbReference>
<evidence type="ECO:0000256" key="1">
    <source>
        <dbReference type="ARBA" id="ARBA00004196"/>
    </source>
</evidence>
<dbReference type="Proteomes" id="UP000679220">
    <property type="component" value="Unassembled WGS sequence"/>
</dbReference>
<dbReference type="PROSITE" id="PS00194">
    <property type="entry name" value="THIOREDOXIN_1"/>
    <property type="match status" value="1"/>
</dbReference>
<dbReference type="InterPro" id="IPR017937">
    <property type="entry name" value="Thioredoxin_CS"/>
</dbReference>
<dbReference type="GO" id="GO:0016491">
    <property type="term" value="F:oxidoreductase activity"/>
    <property type="evidence" value="ECO:0007669"/>
    <property type="project" value="InterPro"/>
</dbReference>
<proteinExistence type="predicted"/>
<feature type="chain" id="PRO_5038026145" evidence="5">
    <location>
        <begin position="21"/>
        <end position="379"/>
    </location>
</feature>
<evidence type="ECO:0000256" key="3">
    <source>
        <dbReference type="ARBA" id="ARBA00023157"/>
    </source>
</evidence>
<dbReference type="InterPro" id="IPR000866">
    <property type="entry name" value="AhpC/TSA"/>
</dbReference>
<name>A0A941F772_9BACT</name>
<reference evidence="7" key="1">
    <citation type="journal article" date="2018" name="Int. J. Syst. Evol. Microbiol.">
        <title>Carboxylicivirga sediminis sp. nov., isolated from coastal sediment.</title>
        <authorList>
            <person name="Wang F.Q."/>
            <person name="Ren L.H."/>
            <person name="Zou R.J."/>
            <person name="Sun Y.Z."/>
            <person name="Liu X.J."/>
            <person name="Jiang F."/>
            <person name="Liu L.J."/>
        </authorList>
    </citation>
    <scope>NUCLEOTIDE SEQUENCE</scope>
    <source>
        <strain evidence="7">JR1</strain>
    </source>
</reference>
<evidence type="ECO:0000259" key="6">
    <source>
        <dbReference type="PROSITE" id="PS51352"/>
    </source>
</evidence>
<keyword evidence="4" id="KW-0676">Redox-active center</keyword>
<dbReference type="Pfam" id="PF14289">
    <property type="entry name" value="DUF4369"/>
    <property type="match status" value="1"/>
</dbReference>
<dbReference type="PROSITE" id="PS51352">
    <property type="entry name" value="THIOREDOXIN_2"/>
    <property type="match status" value="1"/>
</dbReference>
<dbReference type="AlphaFoldDB" id="A0A941F772"/>
<comment type="caution">
    <text evidence="7">The sequence shown here is derived from an EMBL/GenBank/DDBJ whole genome shotgun (WGS) entry which is preliminary data.</text>
</comment>
<evidence type="ECO:0000256" key="4">
    <source>
        <dbReference type="ARBA" id="ARBA00023284"/>
    </source>
</evidence>